<proteinExistence type="predicted"/>
<name>A0A2C9KY14_BIOGL</name>
<dbReference type="VEuPathDB" id="VectorBase:BGLB024778"/>
<protein>
    <submittedName>
        <fullName evidence="1">Uncharacterized protein</fullName>
    </submittedName>
</protein>
<dbReference type="KEGG" id="bgt:106052597"/>
<organism evidence="1 2">
    <name type="scientific">Biomphalaria glabrata</name>
    <name type="common">Bloodfluke planorb</name>
    <name type="synonym">Freshwater snail</name>
    <dbReference type="NCBI Taxonomy" id="6526"/>
    <lineage>
        <taxon>Eukaryota</taxon>
        <taxon>Metazoa</taxon>
        <taxon>Spiralia</taxon>
        <taxon>Lophotrochozoa</taxon>
        <taxon>Mollusca</taxon>
        <taxon>Gastropoda</taxon>
        <taxon>Heterobranchia</taxon>
        <taxon>Euthyneura</taxon>
        <taxon>Panpulmonata</taxon>
        <taxon>Hygrophila</taxon>
        <taxon>Lymnaeoidea</taxon>
        <taxon>Planorbidae</taxon>
        <taxon>Biomphalaria</taxon>
    </lineage>
</organism>
<dbReference type="AlphaFoldDB" id="A0A2C9KY14"/>
<accession>A0A2C9KY14</accession>
<dbReference type="Proteomes" id="UP000076420">
    <property type="component" value="Unassembled WGS sequence"/>
</dbReference>
<dbReference type="EnsemblMetazoa" id="BGLB024778-RA">
    <property type="protein sequence ID" value="BGLB024778-PA"/>
    <property type="gene ID" value="BGLB024778"/>
</dbReference>
<gene>
    <name evidence="1" type="primary">106052597</name>
</gene>
<evidence type="ECO:0000313" key="1">
    <source>
        <dbReference type="EnsemblMetazoa" id="BGLB024778-PA"/>
    </source>
</evidence>
<evidence type="ECO:0000313" key="2">
    <source>
        <dbReference type="Proteomes" id="UP000076420"/>
    </source>
</evidence>
<sequence>MLYCWWRDVSLKKMCGGLIMHAVEKINISIWNIIPVIVILFPTSTEGCDTQGEINVTLSNITLKENRDYLIENETLQTKGFIYIANYDINSIQATCKILNGNTKETLEEV</sequence>
<dbReference type="VEuPathDB" id="VectorBase:BGLAX_030825"/>
<reference evidence="1" key="1">
    <citation type="submission" date="2020-05" db="UniProtKB">
        <authorList>
            <consortium name="EnsemblMetazoa"/>
        </authorList>
    </citation>
    <scope>IDENTIFICATION</scope>
    <source>
        <strain evidence="1">BB02</strain>
    </source>
</reference>